<name>A0A0E0DZV3_9ORYZ</name>
<accession>A0A0E0DZV3</accession>
<dbReference type="Proteomes" id="UP000008021">
    <property type="component" value="Chromosome 6"/>
</dbReference>
<keyword evidence="2" id="KW-1185">Reference proteome</keyword>
<reference evidence="1" key="1">
    <citation type="submission" date="2015-04" db="UniProtKB">
        <authorList>
            <consortium name="EnsemblPlants"/>
        </authorList>
    </citation>
    <scope>IDENTIFICATION</scope>
</reference>
<sequence length="116" mass="12819">MGTPPLRLFKAQLLQYDYSEATRQPIVLGSAGLIDFCRCPMRRRARPPSTPPGCLATSPSITRSLLPPLGQNTAELDAGIFDTGKLNNCLLLGELVSTIRLIMNCPFISYGWRCHR</sequence>
<proteinExistence type="predicted"/>
<dbReference type="AlphaFoldDB" id="A0A0E0DZV3"/>
<dbReference type="HOGENOM" id="CLU_2100817_0_0_1"/>
<protein>
    <submittedName>
        <fullName evidence="1">Uncharacterized protein</fullName>
    </submittedName>
</protein>
<dbReference type="Gramene" id="OMERI06G10930.1">
    <property type="protein sequence ID" value="OMERI06G10930.1"/>
    <property type="gene ID" value="OMERI06G10930"/>
</dbReference>
<reference evidence="1" key="2">
    <citation type="submission" date="2018-05" db="EMBL/GenBank/DDBJ databases">
        <title>OmerRS3 (Oryza meridionalis Reference Sequence Version 3).</title>
        <authorList>
            <person name="Zhang J."/>
            <person name="Kudrna D."/>
            <person name="Lee S."/>
            <person name="Talag J."/>
            <person name="Welchert J."/>
            <person name="Wing R.A."/>
        </authorList>
    </citation>
    <scope>NUCLEOTIDE SEQUENCE [LARGE SCALE GENOMIC DNA]</scope>
    <source>
        <strain evidence="1">cv. OR44</strain>
    </source>
</reference>
<dbReference type="EnsemblPlants" id="OMERI06G10930.1">
    <property type="protein sequence ID" value="OMERI06G10930.1"/>
    <property type="gene ID" value="OMERI06G10930"/>
</dbReference>
<evidence type="ECO:0000313" key="2">
    <source>
        <dbReference type="Proteomes" id="UP000008021"/>
    </source>
</evidence>
<evidence type="ECO:0000313" key="1">
    <source>
        <dbReference type="EnsemblPlants" id="OMERI06G10930.1"/>
    </source>
</evidence>
<organism evidence="1">
    <name type="scientific">Oryza meridionalis</name>
    <dbReference type="NCBI Taxonomy" id="40149"/>
    <lineage>
        <taxon>Eukaryota</taxon>
        <taxon>Viridiplantae</taxon>
        <taxon>Streptophyta</taxon>
        <taxon>Embryophyta</taxon>
        <taxon>Tracheophyta</taxon>
        <taxon>Spermatophyta</taxon>
        <taxon>Magnoliopsida</taxon>
        <taxon>Liliopsida</taxon>
        <taxon>Poales</taxon>
        <taxon>Poaceae</taxon>
        <taxon>BOP clade</taxon>
        <taxon>Oryzoideae</taxon>
        <taxon>Oryzeae</taxon>
        <taxon>Oryzinae</taxon>
        <taxon>Oryza</taxon>
    </lineage>
</organism>